<evidence type="ECO:0000256" key="18">
    <source>
        <dbReference type="PIRNR" id="PIRNR000641"/>
    </source>
</evidence>
<dbReference type="Proteomes" id="UP000287651">
    <property type="component" value="Unassembled WGS sequence"/>
</dbReference>
<feature type="domain" description="Protein kinase" evidence="22">
    <location>
        <begin position="520"/>
        <end position="806"/>
    </location>
</feature>
<evidence type="ECO:0000256" key="14">
    <source>
        <dbReference type="ARBA" id="ARBA00023170"/>
    </source>
</evidence>
<dbReference type="SMART" id="SM00108">
    <property type="entry name" value="B_lectin"/>
    <property type="match status" value="1"/>
</dbReference>
<comment type="subcellular location">
    <subcellularLocation>
        <location evidence="1">Membrane</location>
        <topology evidence="1">Single-pass type I membrane protein</topology>
    </subcellularLocation>
</comment>
<evidence type="ECO:0000256" key="15">
    <source>
        <dbReference type="ARBA" id="ARBA00023180"/>
    </source>
</evidence>
<dbReference type="InterPro" id="IPR017441">
    <property type="entry name" value="Protein_kinase_ATP_BS"/>
</dbReference>
<dbReference type="PROSITE" id="PS00108">
    <property type="entry name" value="PROTEIN_KINASE_ST"/>
    <property type="match status" value="1"/>
</dbReference>
<evidence type="ECO:0000256" key="1">
    <source>
        <dbReference type="ARBA" id="ARBA00004479"/>
    </source>
</evidence>
<keyword evidence="2 18" id="KW-0723">Serine/threonine-protein kinase</keyword>
<comment type="similarity">
    <text evidence="18">Belongs to the protein kinase superfamily. Ser/Thr protein kinase family.</text>
</comment>
<keyword evidence="6 21" id="KW-0732">Signal</keyword>
<dbReference type="SUPFAM" id="SSF51110">
    <property type="entry name" value="alpha-D-mannose-specific plant lectins"/>
    <property type="match status" value="1"/>
</dbReference>
<accession>A0A426Y107</accession>
<dbReference type="InterPro" id="IPR024171">
    <property type="entry name" value="SRK-like_kinase"/>
</dbReference>
<feature type="domain" description="Bulb-type lectin" evidence="23">
    <location>
        <begin position="35"/>
        <end position="156"/>
    </location>
</feature>
<dbReference type="GO" id="GO:0051707">
    <property type="term" value="P:response to other organism"/>
    <property type="evidence" value="ECO:0007669"/>
    <property type="project" value="UniProtKB-ARBA"/>
</dbReference>
<dbReference type="SMART" id="SM00220">
    <property type="entry name" value="S_TKc"/>
    <property type="match status" value="1"/>
</dbReference>
<dbReference type="Gene3D" id="3.30.200.20">
    <property type="entry name" value="Phosphorylase Kinase, domain 1"/>
    <property type="match status" value="1"/>
</dbReference>
<feature type="chain" id="PRO_5019344027" description="Receptor-like serine/threonine-protein kinase" evidence="21">
    <location>
        <begin position="35"/>
        <end position="814"/>
    </location>
</feature>
<dbReference type="InterPro" id="IPR011009">
    <property type="entry name" value="Kinase-like_dom_sf"/>
</dbReference>
<dbReference type="PROSITE" id="PS50011">
    <property type="entry name" value="PROTEIN_KINASE_DOM"/>
    <property type="match status" value="1"/>
</dbReference>
<dbReference type="CDD" id="cd01098">
    <property type="entry name" value="PAN_AP_plant"/>
    <property type="match status" value="1"/>
</dbReference>
<dbReference type="Gene3D" id="1.10.510.10">
    <property type="entry name" value="Transferase(Phosphotransferase) domain 1"/>
    <property type="match status" value="1"/>
</dbReference>
<keyword evidence="12 20" id="KW-0472">Membrane</keyword>
<comment type="catalytic activity">
    <reaction evidence="17 18">
        <text>L-seryl-[protein] + ATP = O-phospho-L-seryl-[protein] + ADP + H(+)</text>
        <dbReference type="Rhea" id="RHEA:17989"/>
        <dbReference type="Rhea" id="RHEA-COMP:9863"/>
        <dbReference type="Rhea" id="RHEA-COMP:11604"/>
        <dbReference type="ChEBI" id="CHEBI:15378"/>
        <dbReference type="ChEBI" id="CHEBI:29999"/>
        <dbReference type="ChEBI" id="CHEBI:30616"/>
        <dbReference type="ChEBI" id="CHEBI:83421"/>
        <dbReference type="ChEBI" id="CHEBI:456216"/>
        <dbReference type="EC" id="2.7.11.1"/>
    </reaction>
</comment>
<evidence type="ECO:0000259" key="23">
    <source>
        <dbReference type="PROSITE" id="PS50927"/>
    </source>
</evidence>
<evidence type="ECO:0000256" key="7">
    <source>
        <dbReference type="ARBA" id="ARBA00022734"/>
    </source>
</evidence>
<dbReference type="InterPro" id="IPR036426">
    <property type="entry name" value="Bulb-type_lectin_dom_sf"/>
</dbReference>
<evidence type="ECO:0000256" key="13">
    <source>
        <dbReference type="ARBA" id="ARBA00023157"/>
    </source>
</evidence>
<comment type="catalytic activity">
    <reaction evidence="16 18">
        <text>L-threonyl-[protein] + ATP = O-phospho-L-threonyl-[protein] + ADP + H(+)</text>
        <dbReference type="Rhea" id="RHEA:46608"/>
        <dbReference type="Rhea" id="RHEA-COMP:11060"/>
        <dbReference type="Rhea" id="RHEA-COMP:11605"/>
        <dbReference type="ChEBI" id="CHEBI:15378"/>
        <dbReference type="ChEBI" id="CHEBI:30013"/>
        <dbReference type="ChEBI" id="CHEBI:30616"/>
        <dbReference type="ChEBI" id="CHEBI:61977"/>
        <dbReference type="ChEBI" id="CHEBI:456216"/>
        <dbReference type="EC" id="2.7.11.1"/>
    </reaction>
</comment>
<organism evidence="24 25">
    <name type="scientific">Ensete ventricosum</name>
    <name type="common">Abyssinian banana</name>
    <name type="synonym">Musa ensete</name>
    <dbReference type="NCBI Taxonomy" id="4639"/>
    <lineage>
        <taxon>Eukaryota</taxon>
        <taxon>Viridiplantae</taxon>
        <taxon>Streptophyta</taxon>
        <taxon>Embryophyta</taxon>
        <taxon>Tracheophyta</taxon>
        <taxon>Spermatophyta</taxon>
        <taxon>Magnoliopsida</taxon>
        <taxon>Liliopsida</taxon>
        <taxon>Zingiberales</taxon>
        <taxon>Musaceae</taxon>
        <taxon>Ensete</taxon>
    </lineage>
</organism>
<evidence type="ECO:0000256" key="19">
    <source>
        <dbReference type="PROSITE-ProRule" id="PRU10141"/>
    </source>
</evidence>
<evidence type="ECO:0000256" key="21">
    <source>
        <dbReference type="SAM" id="SignalP"/>
    </source>
</evidence>
<gene>
    <name evidence="24" type="ORF">B296_00028562</name>
</gene>
<dbReference type="GO" id="GO:0016020">
    <property type="term" value="C:membrane"/>
    <property type="evidence" value="ECO:0007669"/>
    <property type="project" value="UniProtKB-SubCell"/>
</dbReference>
<dbReference type="GO" id="GO:0005524">
    <property type="term" value="F:ATP binding"/>
    <property type="evidence" value="ECO:0007669"/>
    <property type="project" value="UniProtKB-UniRule"/>
</dbReference>
<dbReference type="PANTHER" id="PTHR47976:SF108">
    <property type="entry name" value="G-TYPE LECTIN S-RECEPTOR-LIKE SERINE_THREONINE-PROTEIN KINASE LECRK1"/>
    <property type="match status" value="1"/>
</dbReference>
<keyword evidence="3" id="KW-0245">EGF-like domain</keyword>
<dbReference type="Pfam" id="PF01453">
    <property type="entry name" value="B_lectin"/>
    <property type="match status" value="1"/>
</dbReference>
<proteinExistence type="inferred from homology"/>
<keyword evidence="15" id="KW-0325">Glycoprotein</keyword>
<evidence type="ECO:0000313" key="25">
    <source>
        <dbReference type="Proteomes" id="UP000287651"/>
    </source>
</evidence>
<feature type="binding site" evidence="19">
    <location>
        <position position="551"/>
    </location>
    <ligand>
        <name>ATP</name>
        <dbReference type="ChEBI" id="CHEBI:30616"/>
    </ligand>
</feature>
<dbReference type="EC" id="2.7.11.1" evidence="18"/>
<dbReference type="InterPro" id="IPR051343">
    <property type="entry name" value="G-type_lectin_kinases/EP1-like"/>
</dbReference>
<evidence type="ECO:0000256" key="8">
    <source>
        <dbReference type="ARBA" id="ARBA00022741"/>
    </source>
</evidence>
<evidence type="ECO:0000256" key="4">
    <source>
        <dbReference type="ARBA" id="ARBA00022679"/>
    </source>
</evidence>
<evidence type="ECO:0000256" key="6">
    <source>
        <dbReference type="ARBA" id="ARBA00022729"/>
    </source>
</evidence>
<evidence type="ECO:0000256" key="2">
    <source>
        <dbReference type="ARBA" id="ARBA00022527"/>
    </source>
</evidence>
<sequence>MASSPSPYLLSWLILTRTFLLVLLLTQTISSAQSYSNITQGTTLTAGGSTSSWLSPSGDFAFGFFPTDAQASHFLVAIWFESTSPKAVVWSANRDASVRSGSTLQLTSDGRLSLQDEGENEVWSAGPANANAVAVLDSGNVVLTASGDILWQSFDLPTDTLLPGQVLGLGSDLRSQLTDSDFSGGRFELAAQTSGDLQLLPLAIPSGNQYDPYWSTGTADSGFQLVYNESGSIYFALTNGTLLNVTMASVYSTENFFQRTRLDPDGVFRQYIYPKNGRATGSWSRKWNAVAKVPADICQDLQSDGAGSGTCGFNSYCRSGGDLSEVNCLCPPGYSFIDPERRYKGCGQDFPPNCKRYDPAQFKMIPMDNADWPFSDYEHYTNVNEDQCRQYCLEDCLCAVAIFWDGEECWKKKLPLSNGKMGGYIDRRALIKASKTNTTSPMLPSGTVISVVKKERKTLIQIGAVLLGCSGFFNAVFIAVIIAMMFGSRRGRSQTLQPQTGMSEFNLRVFSYKELEEATDGFKEELGRGAFGSVYKGVLSSDISTNIAVKKLDRLLRENEKEFINEVRSIGQTHHKNLVKLIGYCDEGTHRLLVYEYMRHGSLMGLLFGDTKLHWQQRVQIIFGIARGLLYLHDECSTPIIHCDIKPQNVLLDDNFVARIADFGLAKLLRADQTRTNTGIRGTRGYVAPEWFKSMAITKKVDVYSFGVMMLEIICCRKNLETEMGEEEEPVLVYWAYDCYKDGRADLLVENDKEALADMEEVERVVKIAFWCIQEDPSLRPSMQKVVQMLEGAVEVPLPPDPSPFLSRDQSQTS</sequence>
<feature type="signal peptide" evidence="21">
    <location>
        <begin position="1"/>
        <end position="34"/>
    </location>
</feature>
<evidence type="ECO:0000256" key="17">
    <source>
        <dbReference type="ARBA" id="ARBA00048679"/>
    </source>
</evidence>
<dbReference type="EMBL" id="AMZH03015833">
    <property type="protein sequence ID" value="RRT45433.1"/>
    <property type="molecule type" value="Genomic_DNA"/>
</dbReference>
<name>A0A426Y107_ENSVE</name>
<dbReference type="FunFam" id="1.10.510.10:FF:000237">
    <property type="entry name" value="G-type lectin S-receptor-like serine/threonine-protein kinase"/>
    <property type="match status" value="1"/>
</dbReference>
<evidence type="ECO:0000256" key="12">
    <source>
        <dbReference type="ARBA" id="ARBA00023136"/>
    </source>
</evidence>
<keyword evidence="9 18" id="KW-0418">Kinase</keyword>
<dbReference type="GO" id="GO:0030246">
    <property type="term" value="F:carbohydrate binding"/>
    <property type="evidence" value="ECO:0007669"/>
    <property type="project" value="UniProtKB-KW"/>
</dbReference>
<dbReference type="PROSITE" id="PS00107">
    <property type="entry name" value="PROTEIN_KINASE_ATP"/>
    <property type="match status" value="1"/>
</dbReference>
<reference evidence="24 25" key="1">
    <citation type="journal article" date="2014" name="Agronomy (Basel)">
        <title>A Draft Genome Sequence for Ensete ventricosum, the Drought-Tolerant Tree Against Hunger.</title>
        <authorList>
            <person name="Harrison J."/>
            <person name="Moore K.A."/>
            <person name="Paszkiewicz K."/>
            <person name="Jones T."/>
            <person name="Grant M."/>
            <person name="Ambacheew D."/>
            <person name="Muzemil S."/>
            <person name="Studholme D.J."/>
        </authorList>
    </citation>
    <scope>NUCLEOTIDE SEQUENCE [LARGE SCALE GENOMIC DNA]</scope>
</reference>
<dbReference type="PROSITE" id="PS50927">
    <property type="entry name" value="BULB_LECTIN"/>
    <property type="match status" value="1"/>
</dbReference>
<keyword evidence="11 20" id="KW-1133">Transmembrane helix</keyword>
<dbReference type="SUPFAM" id="SSF56112">
    <property type="entry name" value="Protein kinase-like (PK-like)"/>
    <property type="match status" value="1"/>
</dbReference>
<keyword evidence="13" id="KW-1015">Disulfide bond</keyword>
<dbReference type="PIRSF" id="PIRSF000641">
    <property type="entry name" value="SRK"/>
    <property type="match status" value="1"/>
</dbReference>
<feature type="transmembrane region" description="Helical" evidence="20">
    <location>
        <begin position="459"/>
        <end position="486"/>
    </location>
</feature>
<dbReference type="AlphaFoldDB" id="A0A426Y107"/>
<keyword evidence="5 20" id="KW-0812">Transmembrane</keyword>
<protein>
    <recommendedName>
        <fullName evidence="18">Receptor-like serine/threonine-protein kinase</fullName>
        <ecNumber evidence="18">2.7.11.1</ecNumber>
    </recommendedName>
</protein>
<evidence type="ECO:0000256" key="11">
    <source>
        <dbReference type="ARBA" id="ARBA00022989"/>
    </source>
</evidence>
<dbReference type="Pfam" id="PF00069">
    <property type="entry name" value="Pkinase"/>
    <property type="match status" value="1"/>
</dbReference>
<comment type="caution">
    <text evidence="24">The sequence shown here is derived from an EMBL/GenBank/DDBJ whole genome shotgun (WGS) entry which is preliminary data.</text>
</comment>
<keyword evidence="8 18" id="KW-0547">Nucleotide-binding</keyword>
<dbReference type="InterPro" id="IPR008271">
    <property type="entry name" value="Ser/Thr_kinase_AS"/>
</dbReference>
<evidence type="ECO:0000256" key="3">
    <source>
        <dbReference type="ARBA" id="ARBA00022536"/>
    </source>
</evidence>
<dbReference type="GO" id="GO:0106310">
    <property type="term" value="F:protein serine kinase activity"/>
    <property type="evidence" value="ECO:0007669"/>
    <property type="project" value="RHEA"/>
</dbReference>
<evidence type="ECO:0000256" key="10">
    <source>
        <dbReference type="ARBA" id="ARBA00022840"/>
    </source>
</evidence>
<dbReference type="InterPro" id="IPR000719">
    <property type="entry name" value="Prot_kinase_dom"/>
</dbReference>
<keyword evidence="14" id="KW-0675">Receptor</keyword>
<evidence type="ECO:0000256" key="9">
    <source>
        <dbReference type="ARBA" id="ARBA00022777"/>
    </source>
</evidence>
<keyword evidence="7" id="KW-0430">Lectin</keyword>
<dbReference type="CDD" id="cd14066">
    <property type="entry name" value="STKc_IRAK"/>
    <property type="match status" value="1"/>
</dbReference>
<dbReference type="FunFam" id="3.30.200.20:FF:000059">
    <property type="entry name" value="S-receptor-like serine/threonine-protein kinase"/>
    <property type="match status" value="1"/>
</dbReference>
<dbReference type="CDD" id="cd00028">
    <property type="entry name" value="B_lectin"/>
    <property type="match status" value="1"/>
</dbReference>
<evidence type="ECO:0000256" key="16">
    <source>
        <dbReference type="ARBA" id="ARBA00047899"/>
    </source>
</evidence>
<dbReference type="InterPro" id="IPR001480">
    <property type="entry name" value="Bulb-type_lectin_dom"/>
</dbReference>
<keyword evidence="10 18" id="KW-0067">ATP-binding</keyword>
<dbReference type="GO" id="GO:0004674">
    <property type="term" value="F:protein serine/threonine kinase activity"/>
    <property type="evidence" value="ECO:0007669"/>
    <property type="project" value="UniProtKB-KW"/>
</dbReference>
<evidence type="ECO:0000256" key="5">
    <source>
        <dbReference type="ARBA" id="ARBA00022692"/>
    </source>
</evidence>
<keyword evidence="4 18" id="KW-0808">Transferase</keyword>
<dbReference type="PANTHER" id="PTHR47976">
    <property type="entry name" value="G-TYPE LECTIN S-RECEPTOR-LIKE SERINE/THREONINE-PROTEIN KINASE SD2-5"/>
    <property type="match status" value="1"/>
</dbReference>
<evidence type="ECO:0000313" key="24">
    <source>
        <dbReference type="EMBL" id="RRT45433.1"/>
    </source>
</evidence>
<evidence type="ECO:0000256" key="20">
    <source>
        <dbReference type="SAM" id="Phobius"/>
    </source>
</evidence>
<evidence type="ECO:0000259" key="22">
    <source>
        <dbReference type="PROSITE" id="PS50011"/>
    </source>
</evidence>
<dbReference type="Gene3D" id="2.90.10.10">
    <property type="entry name" value="Bulb-type lectin domain"/>
    <property type="match status" value="2"/>
</dbReference>